<sequence>MLRWKIAIQRYRLNIKIVHKERNLHKNADEIRRWELSNTPYNPAYVPLEAEPQIPMQGINITDIGTELFKEIRESYKKVRNFNILTSLLDKELKDTALVNLLDEILETSYSEGILHFFDGIIYDRTKY</sequence>
<gene>
    <name evidence="1" type="ORF">O181_094073</name>
</gene>
<dbReference type="Proteomes" id="UP000765509">
    <property type="component" value="Unassembled WGS sequence"/>
</dbReference>
<accession>A0A9Q3P9Y1</accession>
<evidence type="ECO:0000313" key="1">
    <source>
        <dbReference type="EMBL" id="MBW0554358.1"/>
    </source>
</evidence>
<evidence type="ECO:0000313" key="2">
    <source>
        <dbReference type="Proteomes" id="UP000765509"/>
    </source>
</evidence>
<dbReference type="EMBL" id="AVOT02061020">
    <property type="protein sequence ID" value="MBW0554358.1"/>
    <property type="molecule type" value="Genomic_DNA"/>
</dbReference>
<reference evidence="1" key="1">
    <citation type="submission" date="2021-03" db="EMBL/GenBank/DDBJ databases">
        <title>Draft genome sequence of rust myrtle Austropuccinia psidii MF-1, a brazilian biotype.</title>
        <authorList>
            <person name="Quecine M.C."/>
            <person name="Pachon D.M.R."/>
            <person name="Bonatelli M.L."/>
            <person name="Correr F.H."/>
            <person name="Franceschini L.M."/>
            <person name="Leite T.F."/>
            <person name="Margarido G.R.A."/>
            <person name="Almeida C.A."/>
            <person name="Ferrarezi J.A."/>
            <person name="Labate C.A."/>
        </authorList>
    </citation>
    <scope>NUCLEOTIDE SEQUENCE</scope>
    <source>
        <strain evidence="1">MF-1</strain>
    </source>
</reference>
<organism evidence="1 2">
    <name type="scientific">Austropuccinia psidii MF-1</name>
    <dbReference type="NCBI Taxonomy" id="1389203"/>
    <lineage>
        <taxon>Eukaryota</taxon>
        <taxon>Fungi</taxon>
        <taxon>Dikarya</taxon>
        <taxon>Basidiomycota</taxon>
        <taxon>Pucciniomycotina</taxon>
        <taxon>Pucciniomycetes</taxon>
        <taxon>Pucciniales</taxon>
        <taxon>Sphaerophragmiaceae</taxon>
        <taxon>Austropuccinia</taxon>
    </lineage>
</organism>
<keyword evidence="2" id="KW-1185">Reference proteome</keyword>
<dbReference type="AlphaFoldDB" id="A0A9Q3P9Y1"/>
<comment type="caution">
    <text evidence="1">The sequence shown here is derived from an EMBL/GenBank/DDBJ whole genome shotgun (WGS) entry which is preliminary data.</text>
</comment>
<name>A0A9Q3P9Y1_9BASI</name>
<protein>
    <submittedName>
        <fullName evidence="1">Uncharacterized protein</fullName>
    </submittedName>
</protein>
<proteinExistence type="predicted"/>